<organism evidence="1 2">
    <name type="scientific">Sulfitobacter sediminilitoris</name>
    <dbReference type="NCBI Taxonomy" id="2698830"/>
    <lineage>
        <taxon>Bacteria</taxon>
        <taxon>Pseudomonadati</taxon>
        <taxon>Pseudomonadota</taxon>
        <taxon>Alphaproteobacteria</taxon>
        <taxon>Rhodobacterales</taxon>
        <taxon>Roseobacteraceae</taxon>
        <taxon>Sulfitobacter</taxon>
    </lineage>
</organism>
<evidence type="ECO:0000313" key="1">
    <source>
        <dbReference type="EMBL" id="NEK21528.1"/>
    </source>
</evidence>
<dbReference type="EMBL" id="JAABNT010000002">
    <property type="protein sequence ID" value="NEK21528.1"/>
    <property type="molecule type" value="Genomic_DNA"/>
</dbReference>
<gene>
    <name evidence="1" type="ORF">GV827_03815</name>
</gene>
<dbReference type="AlphaFoldDB" id="A0A6P0C8P8"/>
<proteinExistence type="predicted"/>
<dbReference type="Pfam" id="PF05159">
    <property type="entry name" value="Capsule_synth"/>
    <property type="match status" value="1"/>
</dbReference>
<accession>A0A6P0C8P8</accession>
<name>A0A6P0C8P8_9RHOB</name>
<keyword evidence="2" id="KW-1185">Reference proteome</keyword>
<sequence length="301" mass="34794">MTHDATFRFYLEEPLRTSAANGEHNFINLVVKVMKRAGFDPTFHRLPASDVPADGYSLSHMVNPPNDRGLVFRRVYHYPFWQIEAVAQRWQWDVARATFDPECASKDAPRFYSYWQNRLFGDASQKARRDGFVYVPLQGQLGRERLFQACSPLEMIEHCLENDPKRNIVATLHPKESYTRKELADLDALERKHPRLTVDTGNMAQYLRTCDYVVTQNSGAGFSGYFFGKPALLFGQIDFHHIAERVDMGALDKSFAKVATLAPAYDKYIWWFWQDQSINAGREDAEDKIASRLRRFGWPVV</sequence>
<comment type="caution">
    <text evidence="1">The sequence shown here is derived from an EMBL/GenBank/DDBJ whole genome shotgun (WGS) entry which is preliminary data.</text>
</comment>
<dbReference type="Proteomes" id="UP000468591">
    <property type="component" value="Unassembled WGS sequence"/>
</dbReference>
<dbReference type="RefSeq" id="WP_164352378.1">
    <property type="nucleotide sequence ID" value="NZ_JAABNT010000002.1"/>
</dbReference>
<dbReference type="GO" id="GO:0015774">
    <property type="term" value="P:polysaccharide transport"/>
    <property type="evidence" value="ECO:0007669"/>
    <property type="project" value="InterPro"/>
</dbReference>
<evidence type="ECO:0000313" key="2">
    <source>
        <dbReference type="Proteomes" id="UP000468591"/>
    </source>
</evidence>
<reference evidence="1 2" key="1">
    <citation type="submission" date="2020-01" db="EMBL/GenBank/DDBJ databases">
        <title>Sulfitobacter sediminilitoris sp. nov., isolated from a tidal flat.</title>
        <authorList>
            <person name="Park S."/>
            <person name="Yoon J.-H."/>
        </authorList>
    </citation>
    <scope>NUCLEOTIDE SEQUENCE [LARGE SCALE GENOMIC DNA]</scope>
    <source>
        <strain evidence="1 2">JBTF-M27</strain>
    </source>
</reference>
<protein>
    <recommendedName>
        <fullName evidence="3">Capsular biosynthesis protein</fullName>
    </recommendedName>
</protein>
<dbReference type="InterPro" id="IPR007833">
    <property type="entry name" value="Capsule_polysaccharide_synth"/>
</dbReference>
<evidence type="ECO:0008006" key="3">
    <source>
        <dbReference type="Google" id="ProtNLM"/>
    </source>
</evidence>
<dbReference type="GO" id="GO:0000271">
    <property type="term" value="P:polysaccharide biosynthetic process"/>
    <property type="evidence" value="ECO:0007669"/>
    <property type="project" value="InterPro"/>
</dbReference>